<evidence type="ECO:0000256" key="1">
    <source>
        <dbReference type="SAM" id="MobiDB-lite"/>
    </source>
</evidence>
<sequence length="148" mass="16550">MVSGRSRFNCDFLSMSSGTTQEVVVYFWWDSVCDTAGHLYSEDDSHLSLIHNEARPSHMSWWFVRFLRDGVRVAAGTEPREDGGGQGARSKFRGGQGRAFPPHGPPRITSGFVEFNPREVVVSCVFLSISKMWFGCTIGRMGINEIVL</sequence>
<protein>
    <submittedName>
        <fullName evidence="2">Uncharacterized protein</fullName>
    </submittedName>
</protein>
<keyword evidence="3" id="KW-1185">Reference proteome</keyword>
<name>A0AAV6VQF9_9ARAC</name>
<reference evidence="2 3" key="1">
    <citation type="journal article" date="2022" name="Nat. Ecol. Evol.">
        <title>A masculinizing supergene underlies an exaggerated male reproductive morph in a spider.</title>
        <authorList>
            <person name="Hendrickx F."/>
            <person name="De Corte Z."/>
            <person name="Sonet G."/>
            <person name="Van Belleghem S.M."/>
            <person name="Kostlbacher S."/>
            <person name="Vangestel C."/>
        </authorList>
    </citation>
    <scope>NUCLEOTIDE SEQUENCE [LARGE SCALE GENOMIC DNA]</scope>
    <source>
        <strain evidence="2">W744_W776</strain>
    </source>
</reference>
<proteinExistence type="predicted"/>
<gene>
    <name evidence="2" type="ORF">JTE90_015076</name>
</gene>
<accession>A0AAV6VQF9</accession>
<dbReference type="AlphaFoldDB" id="A0AAV6VQF9"/>
<comment type="caution">
    <text evidence="2">The sequence shown here is derived from an EMBL/GenBank/DDBJ whole genome shotgun (WGS) entry which is preliminary data.</text>
</comment>
<feature type="region of interest" description="Disordered" evidence="1">
    <location>
        <begin position="76"/>
        <end position="104"/>
    </location>
</feature>
<dbReference type="EMBL" id="JAFNEN010000034">
    <property type="protein sequence ID" value="KAG8198859.1"/>
    <property type="molecule type" value="Genomic_DNA"/>
</dbReference>
<evidence type="ECO:0000313" key="2">
    <source>
        <dbReference type="EMBL" id="KAG8198859.1"/>
    </source>
</evidence>
<organism evidence="2 3">
    <name type="scientific">Oedothorax gibbosus</name>
    <dbReference type="NCBI Taxonomy" id="931172"/>
    <lineage>
        <taxon>Eukaryota</taxon>
        <taxon>Metazoa</taxon>
        <taxon>Ecdysozoa</taxon>
        <taxon>Arthropoda</taxon>
        <taxon>Chelicerata</taxon>
        <taxon>Arachnida</taxon>
        <taxon>Araneae</taxon>
        <taxon>Araneomorphae</taxon>
        <taxon>Entelegynae</taxon>
        <taxon>Araneoidea</taxon>
        <taxon>Linyphiidae</taxon>
        <taxon>Erigoninae</taxon>
        <taxon>Oedothorax</taxon>
    </lineage>
</organism>
<dbReference type="Proteomes" id="UP000827092">
    <property type="component" value="Unassembled WGS sequence"/>
</dbReference>
<evidence type="ECO:0000313" key="3">
    <source>
        <dbReference type="Proteomes" id="UP000827092"/>
    </source>
</evidence>